<dbReference type="RefSeq" id="WP_249294946.1">
    <property type="nucleotide sequence ID" value="NZ_JACRSV010000002.1"/>
</dbReference>
<name>A0A926E6A7_9FIRM</name>
<evidence type="ECO:0000313" key="6">
    <source>
        <dbReference type="Proteomes" id="UP000610760"/>
    </source>
</evidence>
<sequence>MEKYRYIAPCMFGLESVLSGEVKRMGADEVNTFDGRVEFSGDFSILARANLCLRTAERVLIKLGEFEAKTFDQLFEGVRKLPLEEWVGKHDAFPVKGYSLHSALHSVPDCQKIVKKAAVERLREKYGVSWFEETGPLHQLQFSILKDTATIMLDTSGAGLHKRGYRQNANEAPIKETLAAGMIDFARVKGDTVFYDPFCGSGTLLIEAAMKAANIPAGIGRKFAAQHWDCIPESVWREERARGLDLIRRDAKFVGYGSDIDPSAVELALQNASKAKVAPKVRIRIRDVKEFRPVTDQGVVVTNPPYGERLLNISEAHSIYKKMGEVFSSQLGLNYYIISPDEDFERIFGRKAAKRRKLYNGMLKCQLFMYY</sequence>
<evidence type="ECO:0000256" key="3">
    <source>
        <dbReference type="PROSITE-ProRule" id="PRU00529"/>
    </source>
</evidence>
<dbReference type="Proteomes" id="UP000610760">
    <property type="component" value="Unassembled WGS sequence"/>
</dbReference>
<dbReference type="Gene3D" id="3.30.2130.30">
    <property type="match status" value="1"/>
</dbReference>
<comment type="caution">
    <text evidence="5">The sequence shown here is derived from an EMBL/GenBank/DDBJ whole genome shotgun (WGS) entry which is preliminary data.</text>
</comment>
<dbReference type="PANTHER" id="PTHR47313:SF1">
    <property type="entry name" value="RIBOSOMAL RNA LARGE SUBUNIT METHYLTRANSFERASE K_L"/>
    <property type="match status" value="1"/>
</dbReference>
<proteinExistence type="predicted"/>
<dbReference type="Pfam" id="PF02926">
    <property type="entry name" value="THUMP"/>
    <property type="match status" value="1"/>
</dbReference>
<keyword evidence="1 5" id="KW-0489">Methyltransferase</keyword>
<dbReference type="GO" id="GO:0003723">
    <property type="term" value="F:RNA binding"/>
    <property type="evidence" value="ECO:0007669"/>
    <property type="project" value="UniProtKB-UniRule"/>
</dbReference>
<dbReference type="InterPro" id="IPR053943">
    <property type="entry name" value="RlmKL-like_Mtase_CS"/>
</dbReference>
<dbReference type="SMART" id="SM00981">
    <property type="entry name" value="THUMP"/>
    <property type="match status" value="1"/>
</dbReference>
<dbReference type="Gene3D" id="3.40.50.150">
    <property type="entry name" value="Vaccinia Virus protein VP39"/>
    <property type="match status" value="1"/>
</dbReference>
<keyword evidence="3" id="KW-0694">RNA-binding</keyword>
<dbReference type="GO" id="GO:0008990">
    <property type="term" value="F:rRNA (guanine-N2-)-methyltransferase activity"/>
    <property type="evidence" value="ECO:0007669"/>
    <property type="project" value="TreeGrafter"/>
</dbReference>
<dbReference type="Pfam" id="PF01170">
    <property type="entry name" value="UPF0020"/>
    <property type="match status" value="1"/>
</dbReference>
<dbReference type="InterPro" id="IPR054170">
    <property type="entry name" value="RlmL_1st"/>
</dbReference>
<dbReference type="Pfam" id="PF22020">
    <property type="entry name" value="RlmL_1st"/>
    <property type="match status" value="1"/>
</dbReference>
<dbReference type="PROSITE" id="PS01261">
    <property type="entry name" value="UPF0020"/>
    <property type="match status" value="1"/>
</dbReference>
<evidence type="ECO:0000256" key="1">
    <source>
        <dbReference type="ARBA" id="ARBA00022603"/>
    </source>
</evidence>
<dbReference type="InterPro" id="IPR000241">
    <property type="entry name" value="RlmKL-like_Mtase"/>
</dbReference>
<dbReference type="InterPro" id="IPR029063">
    <property type="entry name" value="SAM-dependent_MTases_sf"/>
</dbReference>
<dbReference type="PROSITE" id="PS00092">
    <property type="entry name" value="N6_MTASE"/>
    <property type="match status" value="1"/>
</dbReference>
<keyword evidence="6" id="KW-1185">Reference proteome</keyword>
<dbReference type="PANTHER" id="PTHR47313">
    <property type="entry name" value="RIBOSOMAL RNA LARGE SUBUNIT METHYLTRANSFERASE K/L"/>
    <property type="match status" value="1"/>
</dbReference>
<evidence type="ECO:0000256" key="2">
    <source>
        <dbReference type="ARBA" id="ARBA00022679"/>
    </source>
</evidence>
<dbReference type="GO" id="GO:0070043">
    <property type="term" value="F:rRNA (guanine-N7-)-methyltransferase activity"/>
    <property type="evidence" value="ECO:0007669"/>
    <property type="project" value="TreeGrafter"/>
</dbReference>
<reference evidence="5" key="1">
    <citation type="submission" date="2020-08" db="EMBL/GenBank/DDBJ databases">
        <title>Genome public.</title>
        <authorList>
            <person name="Liu C."/>
            <person name="Sun Q."/>
        </authorList>
    </citation>
    <scope>NUCLEOTIDE SEQUENCE</scope>
    <source>
        <strain evidence="5">NSJ-33</strain>
    </source>
</reference>
<evidence type="ECO:0000313" key="5">
    <source>
        <dbReference type="EMBL" id="MBC8559976.1"/>
    </source>
</evidence>
<gene>
    <name evidence="5" type="ORF">H8710_07855</name>
</gene>
<dbReference type="InterPro" id="IPR002052">
    <property type="entry name" value="DNA_methylase_N6_adenine_CS"/>
</dbReference>
<dbReference type="InterPro" id="IPR004114">
    <property type="entry name" value="THUMP_dom"/>
</dbReference>
<evidence type="ECO:0000259" key="4">
    <source>
        <dbReference type="PROSITE" id="PS51165"/>
    </source>
</evidence>
<feature type="domain" description="THUMP" evidence="4">
    <location>
        <begin position="45"/>
        <end position="155"/>
    </location>
</feature>
<dbReference type="EMBL" id="JACRSV010000002">
    <property type="protein sequence ID" value="MBC8559976.1"/>
    <property type="molecule type" value="Genomic_DNA"/>
</dbReference>
<accession>A0A926E6A7</accession>
<keyword evidence="2" id="KW-0808">Transferase</keyword>
<protein>
    <submittedName>
        <fullName evidence="5">Class I SAM-dependent RNA methyltransferase</fullName>
    </submittedName>
</protein>
<dbReference type="SUPFAM" id="SSF53335">
    <property type="entry name" value="S-adenosyl-L-methionine-dependent methyltransferases"/>
    <property type="match status" value="1"/>
</dbReference>
<dbReference type="AlphaFoldDB" id="A0A926E6A7"/>
<dbReference type="PROSITE" id="PS51165">
    <property type="entry name" value="THUMP"/>
    <property type="match status" value="1"/>
</dbReference>
<organism evidence="5 6">
    <name type="scientific">Fumia xinanensis</name>
    <dbReference type="NCBI Taxonomy" id="2763659"/>
    <lineage>
        <taxon>Bacteria</taxon>
        <taxon>Bacillati</taxon>
        <taxon>Bacillota</taxon>
        <taxon>Clostridia</taxon>
        <taxon>Eubacteriales</taxon>
        <taxon>Oscillospiraceae</taxon>
        <taxon>Fumia</taxon>
    </lineage>
</organism>
<dbReference type="CDD" id="cd11715">
    <property type="entry name" value="THUMP_AdoMetMT"/>
    <property type="match status" value="1"/>
</dbReference>